<evidence type="ECO:0000259" key="14">
    <source>
        <dbReference type="PROSITE" id="PS50885"/>
    </source>
</evidence>
<keyword evidence="9" id="KW-0902">Two-component regulatory system</keyword>
<dbReference type="Pfam" id="PF02518">
    <property type="entry name" value="HATPase_c"/>
    <property type="match status" value="1"/>
</dbReference>
<name>A0A8T6QYF0_9MICO</name>
<dbReference type="EMBL" id="SAYU02000001">
    <property type="protein sequence ID" value="NHA66466.1"/>
    <property type="molecule type" value="Genomic_DNA"/>
</dbReference>
<dbReference type="Pfam" id="PF00672">
    <property type="entry name" value="HAMP"/>
    <property type="match status" value="1"/>
</dbReference>
<keyword evidence="7 15" id="KW-0418">Kinase</keyword>
<dbReference type="CDD" id="cd00082">
    <property type="entry name" value="HisKA"/>
    <property type="match status" value="1"/>
</dbReference>
<dbReference type="GO" id="GO:0005886">
    <property type="term" value="C:plasma membrane"/>
    <property type="evidence" value="ECO:0007669"/>
    <property type="project" value="UniProtKB-SubCell"/>
</dbReference>
<comment type="caution">
    <text evidence="15">The sequence shown here is derived from an EMBL/GenBank/DDBJ whole genome shotgun (WGS) entry which is preliminary data.</text>
</comment>
<dbReference type="AlphaFoldDB" id="A0A8T6QYF0"/>
<dbReference type="PROSITE" id="PS50885">
    <property type="entry name" value="HAMP"/>
    <property type="match status" value="1"/>
</dbReference>
<dbReference type="InterPro" id="IPR005467">
    <property type="entry name" value="His_kinase_dom"/>
</dbReference>
<evidence type="ECO:0000256" key="7">
    <source>
        <dbReference type="ARBA" id="ARBA00022777"/>
    </source>
</evidence>
<protein>
    <recommendedName>
        <fullName evidence="3">histidine kinase</fullName>
        <ecNumber evidence="3">2.7.13.3</ecNumber>
    </recommendedName>
</protein>
<feature type="transmembrane region" description="Helical" evidence="12">
    <location>
        <begin position="12"/>
        <end position="36"/>
    </location>
</feature>
<feature type="domain" description="HAMP" evidence="14">
    <location>
        <begin position="113"/>
        <end position="166"/>
    </location>
</feature>
<evidence type="ECO:0000256" key="4">
    <source>
        <dbReference type="ARBA" id="ARBA00022553"/>
    </source>
</evidence>
<dbReference type="SMART" id="SM00387">
    <property type="entry name" value="HATPase_c"/>
    <property type="match status" value="1"/>
</dbReference>
<dbReference type="InterPro" id="IPR003661">
    <property type="entry name" value="HisK_dim/P_dom"/>
</dbReference>
<dbReference type="FunFam" id="3.30.565.10:FF:000006">
    <property type="entry name" value="Sensor histidine kinase WalK"/>
    <property type="match status" value="1"/>
</dbReference>
<sequence length="413" mass="44089">MLPSWLRTIRARLALTYSAVLFGVTALLLGGIYLALAGSVESRPLDPVTVKKFEKGPGGTVKYRPGEDFQAADIEDVQAFVNFSTLETLRTYSWLALAGLFVLSLAVGWWVAGRALRPVGAITTTARDISATDLSRRIPTDGPPDELRTLGETINGMLERIERAFTAQRDLVDDVSHELRNPVAVIEANVDAVLSREDVTAEERAHAAVVVHRATSRMTGLLEDLLATARSRSGAFADEVVDLPRLAAEAVDEYRILSADRGLVLSLALPPGPTVIGDREALARGLGNLLSNAVRLSPGGGEIVVASGSVRGWAWVAVRDEGPGIAEEDRDRVFQRFARTAGPDAAPTEGHGLGLTIARQVVEAHQGRIAVHSSPGAGATFVVWLPDRASTRPEQRAPAAPDDDPLGPTNFLA</sequence>
<evidence type="ECO:0000256" key="6">
    <source>
        <dbReference type="ARBA" id="ARBA00022692"/>
    </source>
</evidence>
<keyword evidence="16" id="KW-1185">Reference proteome</keyword>
<evidence type="ECO:0000256" key="2">
    <source>
        <dbReference type="ARBA" id="ARBA00004236"/>
    </source>
</evidence>
<evidence type="ECO:0000313" key="16">
    <source>
        <dbReference type="Proteomes" id="UP000287866"/>
    </source>
</evidence>
<comment type="catalytic activity">
    <reaction evidence="1">
        <text>ATP + protein L-histidine = ADP + protein N-phospho-L-histidine.</text>
        <dbReference type="EC" id="2.7.13.3"/>
    </reaction>
</comment>
<dbReference type="SMART" id="SM00388">
    <property type="entry name" value="HisKA"/>
    <property type="match status" value="1"/>
</dbReference>
<dbReference type="CDD" id="cd06225">
    <property type="entry name" value="HAMP"/>
    <property type="match status" value="1"/>
</dbReference>
<dbReference type="InterPro" id="IPR003660">
    <property type="entry name" value="HAMP_dom"/>
</dbReference>
<dbReference type="PRINTS" id="PR00344">
    <property type="entry name" value="BCTRLSENSOR"/>
</dbReference>
<dbReference type="Proteomes" id="UP000287866">
    <property type="component" value="Unassembled WGS sequence"/>
</dbReference>
<dbReference type="Pfam" id="PF00512">
    <property type="entry name" value="HisKA"/>
    <property type="match status" value="1"/>
</dbReference>
<keyword evidence="6 12" id="KW-0812">Transmembrane</keyword>
<evidence type="ECO:0000256" key="9">
    <source>
        <dbReference type="ARBA" id="ARBA00023012"/>
    </source>
</evidence>
<keyword evidence="10 12" id="KW-0472">Membrane</keyword>
<feature type="region of interest" description="Disordered" evidence="11">
    <location>
        <begin position="390"/>
        <end position="413"/>
    </location>
</feature>
<evidence type="ECO:0000256" key="8">
    <source>
        <dbReference type="ARBA" id="ARBA00022989"/>
    </source>
</evidence>
<dbReference type="Gene3D" id="6.10.340.10">
    <property type="match status" value="1"/>
</dbReference>
<evidence type="ECO:0000256" key="5">
    <source>
        <dbReference type="ARBA" id="ARBA00022679"/>
    </source>
</evidence>
<evidence type="ECO:0000259" key="13">
    <source>
        <dbReference type="PROSITE" id="PS50109"/>
    </source>
</evidence>
<keyword evidence="5" id="KW-0808">Transferase</keyword>
<dbReference type="InterPro" id="IPR004358">
    <property type="entry name" value="Sig_transdc_His_kin-like_C"/>
</dbReference>
<dbReference type="PANTHER" id="PTHR45436:SF5">
    <property type="entry name" value="SENSOR HISTIDINE KINASE TRCS"/>
    <property type="match status" value="1"/>
</dbReference>
<feature type="transmembrane region" description="Helical" evidence="12">
    <location>
        <begin position="92"/>
        <end position="112"/>
    </location>
</feature>
<proteinExistence type="predicted"/>
<dbReference type="SUPFAM" id="SSF55874">
    <property type="entry name" value="ATPase domain of HSP90 chaperone/DNA topoisomerase II/histidine kinase"/>
    <property type="match status" value="1"/>
</dbReference>
<evidence type="ECO:0000313" key="15">
    <source>
        <dbReference type="EMBL" id="NHA66466.1"/>
    </source>
</evidence>
<dbReference type="InterPro" id="IPR036097">
    <property type="entry name" value="HisK_dim/P_sf"/>
</dbReference>
<evidence type="ECO:0000256" key="10">
    <source>
        <dbReference type="ARBA" id="ARBA00023136"/>
    </source>
</evidence>
<keyword evidence="8 12" id="KW-1133">Transmembrane helix</keyword>
<evidence type="ECO:0000256" key="11">
    <source>
        <dbReference type="SAM" id="MobiDB-lite"/>
    </source>
</evidence>
<dbReference type="GO" id="GO:0000155">
    <property type="term" value="F:phosphorelay sensor kinase activity"/>
    <property type="evidence" value="ECO:0007669"/>
    <property type="project" value="InterPro"/>
</dbReference>
<accession>A0A8T6QYF0</accession>
<dbReference type="InterPro" id="IPR050428">
    <property type="entry name" value="TCS_sensor_his_kinase"/>
</dbReference>
<dbReference type="PANTHER" id="PTHR45436">
    <property type="entry name" value="SENSOR HISTIDINE KINASE YKOH"/>
    <property type="match status" value="1"/>
</dbReference>
<evidence type="ECO:0000256" key="3">
    <source>
        <dbReference type="ARBA" id="ARBA00012438"/>
    </source>
</evidence>
<gene>
    <name evidence="15" type="ORF">EPD83_000155</name>
</gene>
<keyword evidence="4" id="KW-0597">Phosphoprotein</keyword>
<evidence type="ECO:0000256" key="12">
    <source>
        <dbReference type="SAM" id="Phobius"/>
    </source>
</evidence>
<dbReference type="SMART" id="SM00304">
    <property type="entry name" value="HAMP"/>
    <property type="match status" value="1"/>
</dbReference>
<dbReference type="Gene3D" id="3.30.565.10">
    <property type="entry name" value="Histidine kinase-like ATPase, C-terminal domain"/>
    <property type="match status" value="1"/>
</dbReference>
<feature type="domain" description="Histidine kinase" evidence="13">
    <location>
        <begin position="174"/>
        <end position="389"/>
    </location>
</feature>
<dbReference type="EC" id="2.7.13.3" evidence="3"/>
<reference evidence="15" key="1">
    <citation type="submission" date="2020-03" db="EMBL/GenBank/DDBJ databases">
        <title>Phycicoccus flavus sp. nov., a novel endophytic actinobacterium isolated from branch of Kandelia candel.</title>
        <authorList>
            <person name="Tuo L."/>
        </authorList>
    </citation>
    <scope>NUCLEOTIDE SEQUENCE</scope>
    <source>
        <strain evidence="15">CMS6Z-2</strain>
    </source>
</reference>
<evidence type="ECO:0000256" key="1">
    <source>
        <dbReference type="ARBA" id="ARBA00000085"/>
    </source>
</evidence>
<dbReference type="PROSITE" id="PS50109">
    <property type="entry name" value="HIS_KIN"/>
    <property type="match status" value="1"/>
</dbReference>
<dbReference type="InterPro" id="IPR003594">
    <property type="entry name" value="HATPase_dom"/>
</dbReference>
<organism evidence="15 16">
    <name type="scientific">Phycicoccus flavus</name>
    <dbReference type="NCBI Taxonomy" id="2502783"/>
    <lineage>
        <taxon>Bacteria</taxon>
        <taxon>Bacillati</taxon>
        <taxon>Actinomycetota</taxon>
        <taxon>Actinomycetes</taxon>
        <taxon>Micrococcales</taxon>
        <taxon>Intrasporangiaceae</taxon>
        <taxon>Phycicoccus</taxon>
    </lineage>
</organism>
<dbReference type="SUPFAM" id="SSF158472">
    <property type="entry name" value="HAMP domain-like"/>
    <property type="match status" value="1"/>
</dbReference>
<dbReference type="SUPFAM" id="SSF47384">
    <property type="entry name" value="Homodimeric domain of signal transducing histidine kinase"/>
    <property type="match status" value="1"/>
</dbReference>
<comment type="subcellular location">
    <subcellularLocation>
        <location evidence="2">Cell membrane</location>
    </subcellularLocation>
</comment>
<dbReference type="Gene3D" id="1.10.287.130">
    <property type="match status" value="1"/>
</dbReference>
<dbReference type="InterPro" id="IPR036890">
    <property type="entry name" value="HATPase_C_sf"/>
</dbReference>